<sequence length="398" mass="42277">MNLRRLVPAVIAALSLGSLLSPAAHAAKPAAGPLTPVIASMIPQRQVVAVRGSDGRFHVLYELMLTNSVGAPATLGPVRILDAANGRTVRRLSVKEMLSTGALHQLDRQDSETSKLPAGSSRLLTLDVSFASRAAVPRRLTHRFQVATQNPLTSQAQRFTYDAGRVPVSRRIPPAYAPPLEGTGWVASDGCCSPSGHVNAILGLNGRLQAAERFAIDWMRIDAAGRMFQGDPANPASWFSYGSPIKAVSDGVVTYARDGEPDQTPGRMPTNLTWDQLVGNAVYVRTSDGLTQAFVHLSPGSVRVKAGDRVQTGMVLGLLGNSGASLAPHLHFHVVDGRRPATSDGFPYTITSFSLAGQANVNQLLAGIKGEASFPSRDQLNPVAHDDELPLGFSVVDF</sequence>
<dbReference type="SUPFAM" id="SSF51261">
    <property type="entry name" value="Duplicated hybrid motif"/>
    <property type="match status" value="1"/>
</dbReference>
<name>A0A9E6Y267_9ACTN</name>
<dbReference type="InterPro" id="IPR011055">
    <property type="entry name" value="Dup_hybrid_motif"/>
</dbReference>
<gene>
    <name evidence="3" type="ORF">DSM104329_04468</name>
</gene>
<evidence type="ECO:0000256" key="1">
    <source>
        <dbReference type="SAM" id="SignalP"/>
    </source>
</evidence>
<dbReference type="PANTHER" id="PTHR21666">
    <property type="entry name" value="PEPTIDASE-RELATED"/>
    <property type="match status" value="1"/>
</dbReference>
<keyword evidence="4" id="KW-1185">Reference proteome</keyword>
<accession>A0A9E6Y267</accession>
<organism evidence="3 4">
    <name type="scientific">Capillimicrobium parvum</name>
    <dbReference type="NCBI Taxonomy" id="2884022"/>
    <lineage>
        <taxon>Bacteria</taxon>
        <taxon>Bacillati</taxon>
        <taxon>Actinomycetota</taxon>
        <taxon>Thermoleophilia</taxon>
        <taxon>Solirubrobacterales</taxon>
        <taxon>Capillimicrobiaceae</taxon>
        <taxon>Capillimicrobium</taxon>
    </lineage>
</organism>
<evidence type="ECO:0000259" key="2">
    <source>
        <dbReference type="Pfam" id="PF01551"/>
    </source>
</evidence>
<dbReference type="InterPro" id="IPR016047">
    <property type="entry name" value="M23ase_b-sheet_dom"/>
</dbReference>
<keyword evidence="1" id="KW-0732">Signal</keyword>
<protein>
    <recommendedName>
        <fullName evidence="2">M23ase beta-sheet core domain-containing protein</fullName>
    </recommendedName>
</protein>
<dbReference type="KEGG" id="sbae:DSM104329_04468"/>
<dbReference type="GO" id="GO:0004222">
    <property type="term" value="F:metalloendopeptidase activity"/>
    <property type="evidence" value="ECO:0007669"/>
    <property type="project" value="TreeGrafter"/>
</dbReference>
<dbReference type="Gene3D" id="2.70.70.10">
    <property type="entry name" value="Glucose Permease (Domain IIA)"/>
    <property type="match status" value="1"/>
</dbReference>
<dbReference type="RefSeq" id="WP_259312079.1">
    <property type="nucleotide sequence ID" value="NZ_CP087164.1"/>
</dbReference>
<feature type="signal peptide" evidence="1">
    <location>
        <begin position="1"/>
        <end position="26"/>
    </location>
</feature>
<dbReference type="EMBL" id="CP087164">
    <property type="protein sequence ID" value="UGS38046.1"/>
    <property type="molecule type" value="Genomic_DNA"/>
</dbReference>
<dbReference type="InterPro" id="IPR050570">
    <property type="entry name" value="Cell_wall_metabolism_enzyme"/>
</dbReference>
<proteinExistence type="predicted"/>
<evidence type="ECO:0000313" key="4">
    <source>
        <dbReference type="Proteomes" id="UP001162834"/>
    </source>
</evidence>
<feature type="chain" id="PRO_5039286366" description="M23ase beta-sheet core domain-containing protein" evidence="1">
    <location>
        <begin position="27"/>
        <end position="398"/>
    </location>
</feature>
<dbReference type="PANTHER" id="PTHR21666:SF270">
    <property type="entry name" value="MUREIN HYDROLASE ACTIVATOR ENVC"/>
    <property type="match status" value="1"/>
</dbReference>
<dbReference type="Pfam" id="PF01551">
    <property type="entry name" value="Peptidase_M23"/>
    <property type="match status" value="1"/>
</dbReference>
<feature type="domain" description="M23ase beta-sheet core" evidence="2">
    <location>
        <begin position="241"/>
        <end position="337"/>
    </location>
</feature>
<dbReference type="Proteomes" id="UP001162834">
    <property type="component" value="Chromosome"/>
</dbReference>
<dbReference type="AlphaFoldDB" id="A0A9E6Y267"/>
<reference evidence="3" key="1">
    <citation type="journal article" date="2022" name="Int. J. Syst. Evol. Microbiol.">
        <title>Pseudomonas aegrilactucae sp. nov. and Pseudomonas morbosilactucae sp. nov., pathogens causing bacterial rot of lettuce in Japan.</title>
        <authorList>
            <person name="Sawada H."/>
            <person name="Fujikawa T."/>
            <person name="Satou M."/>
        </authorList>
    </citation>
    <scope>NUCLEOTIDE SEQUENCE</scope>
    <source>
        <strain evidence="3">0166_1</strain>
    </source>
</reference>
<evidence type="ECO:0000313" key="3">
    <source>
        <dbReference type="EMBL" id="UGS38046.1"/>
    </source>
</evidence>
<dbReference type="CDD" id="cd12797">
    <property type="entry name" value="M23_peptidase"/>
    <property type="match status" value="1"/>
</dbReference>